<keyword evidence="8" id="KW-0732">Signal</keyword>
<protein>
    <submittedName>
        <fullName evidence="10">Plastocyanin</fullName>
    </submittedName>
</protein>
<feature type="binding site" evidence="7">
    <location>
        <position position="97"/>
    </location>
    <ligand>
        <name>Cu cation</name>
        <dbReference type="ChEBI" id="CHEBI:23378"/>
    </ligand>
</feature>
<dbReference type="SUPFAM" id="SSF49503">
    <property type="entry name" value="Cupredoxins"/>
    <property type="match status" value="1"/>
</dbReference>
<evidence type="ECO:0000256" key="4">
    <source>
        <dbReference type="ARBA" id="ARBA00022764"/>
    </source>
</evidence>
<feature type="binding site" evidence="7">
    <location>
        <position position="102"/>
    </location>
    <ligand>
        <name>Cu cation</name>
        <dbReference type="ChEBI" id="CHEBI:23378"/>
    </ligand>
</feature>
<feature type="signal peptide" evidence="8">
    <location>
        <begin position="1"/>
        <end position="18"/>
    </location>
</feature>
<keyword evidence="3 7" id="KW-0479">Metal-binding</keyword>
<evidence type="ECO:0000256" key="6">
    <source>
        <dbReference type="ARBA" id="ARBA00023008"/>
    </source>
</evidence>
<feature type="chain" id="PRO_5003143206" evidence="8">
    <location>
        <begin position="19"/>
        <end position="140"/>
    </location>
</feature>
<feature type="binding site" evidence="7">
    <location>
        <position position="94"/>
    </location>
    <ligand>
        <name>Cu cation</name>
        <dbReference type="ChEBI" id="CHEBI:23378"/>
    </ligand>
</feature>
<comment type="subcellular location">
    <subcellularLocation>
        <location evidence="1">Periplasm</location>
    </subcellularLocation>
</comment>
<dbReference type="Pfam" id="PF00127">
    <property type="entry name" value="Copper-bind"/>
    <property type="match status" value="1"/>
</dbReference>
<dbReference type="PRINTS" id="PR00156">
    <property type="entry name" value="COPPERBLUE"/>
</dbReference>
<evidence type="ECO:0000313" key="10">
    <source>
        <dbReference type="EMBL" id="ADI19125.1"/>
    </source>
</evidence>
<comment type="cofactor">
    <cofactor evidence="7">
        <name>Cu cation</name>
        <dbReference type="ChEBI" id="CHEBI:23378"/>
    </cofactor>
    <text evidence="7">Binds 1 copper ion per subunit.</text>
</comment>
<dbReference type="Gene3D" id="2.60.40.420">
    <property type="entry name" value="Cupredoxins - blue copper proteins"/>
    <property type="match status" value="1"/>
</dbReference>
<dbReference type="PROSITE" id="PS00196">
    <property type="entry name" value="COPPER_BLUE"/>
    <property type="match status" value="1"/>
</dbReference>
<evidence type="ECO:0000256" key="5">
    <source>
        <dbReference type="ARBA" id="ARBA00022982"/>
    </source>
</evidence>
<keyword evidence="5" id="KW-0249">Electron transport</keyword>
<organism evidence="10">
    <name type="scientific">uncultured alpha proteobacterium HF0070_34E11</name>
    <dbReference type="NCBI Taxonomy" id="710807"/>
    <lineage>
        <taxon>Bacteria</taxon>
        <taxon>Pseudomonadati</taxon>
        <taxon>Pseudomonadota</taxon>
        <taxon>Alphaproteobacteria</taxon>
        <taxon>environmental samples</taxon>
    </lineage>
</organism>
<proteinExistence type="predicted"/>
<dbReference type="InterPro" id="IPR028871">
    <property type="entry name" value="BlueCu_1_BS"/>
</dbReference>
<evidence type="ECO:0000256" key="3">
    <source>
        <dbReference type="ARBA" id="ARBA00022723"/>
    </source>
</evidence>
<dbReference type="GO" id="GO:0042597">
    <property type="term" value="C:periplasmic space"/>
    <property type="evidence" value="ECO:0007669"/>
    <property type="project" value="UniProtKB-SubCell"/>
</dbReference>
<dbReference type="InterPro" id="IPR000923">
    <property type="entry name" value="BlueCu_1"/>
</dbReference>
<sequence>MKIIFLVCLIFFSQNVFGANYQVIMNDIDSAGNRLAFEKEILSISSGDSVTWLPVDKGHNIEMVASPNNLKFSSSAGEEATLKFEDPGIYYYRCSPHKSAGMIGLIIVDNNYSNIEQIKSSNAPGRAKIKLNSLLESLPK</sequence>
<dbReference type="PRINTS" id="PR00155">
    <property type="entry name" value="AMICYANIN"/>
</dbReference>
<dbReference type="AlphaFoldDB" id="E0XXI4"/>
<keyword evidence="2" id="KW-0813">Transport</keyword>
<keyword evidence="6 7" id="KW-0186">Copper</keyword>
<accession>E0XXI4</accession>
<feature type="binding site" evidence="7">
    <location>
        <position position="59"/>
    </location>
    <ligand>
        <name>Cu cation</name>
        <dbReference type="ChEBI" id="CHEBI:23378"/>
    </ligand>
</feature>
<name>E0XXI4_9PROT</name>
<feature type="domain" description="Blue (type 1) copper" evidence="9">
    <location>
        <begin position="28"/>
        <end position="108"/>
    </location>
</feature>
<evidence type="ECO:0000256" key="1">
    <source>
        <dbReference type="ARBA" id="ARBA00004418"/>
    </source>
</evidence>
<reference evidence="10" key="1">
    <citation type="journal article" date="2011" name="Environ. Microbiol.">
        <title>Time-series analyses of Monterey Bay coastal microbial picoplankton using a 'genome proxy' microarray.</title>
        <authorList>
            <person name="Rich V.I."/>
            <person name="Pham V.D."/>
            <person name="Eppley J."/>
            <person name="Shi Y."/>
            <person name="DeLong E.F."/>
        </authorList>
    </citation>
    <scope>NUCLEOTIDE SEQUENCE</scope>
</reference>
<dbReference type="GO" id="GO:0009055">
    <property type="term" value="F:electron transfer activity"/>
    <property type="evidence" value="ECO:0007669"/>
    <property type="project" value="InterPro"/>
</dbReference>
<dbReference type="InterPro" id="IPR002386">
    <property type="entry name" value="Amicyanin/Pseudoazurin"/>
</dbReference>
<dbReference type="InterPro" id="IPR001235">
    <property type="entry name" value="Copper_blue_Plastocyanin"/>
</dbReference>
<dbReference type="EMBL" id="GU474911">
    <property type="protein sequence ID" value="ADI19125.1"/>
    <property type="molecule type" value="Genomic_DNA"/>
</dbReference>
<dbReference type="InterPro" id="IPR008972">
    <property type="entry name" value="Cupredoxin"/>
</dbReference>
<evidence type="ECO:0000256" key="8">
    <source>
        <dbReference type="SAM" id="SignalP"/>
    </source>
</evidence>
<evidence type="ECO:0000256" key="7">
    <source>
        <dbReference type="PIRSR" id="PIRSR602386-1"/>
    </source>
</evidence>
<keyword evidence="4" id="KW-0574">Periplasm</keyword>
<evidence type="ECO:0000256" key="2">
    <source>
        <dbReference type="ARBA" id="ARBA00022448"/>
    </source>
</evidence>
<dbReference type="GO" id="GO:0005507">
    <property type="term" value="F:copper ion binding"/>
    <property type="evidence" value="ECO:0007669"/>
    <property type="project" value="InterPro"/>
</dbReference>
<evidence type="ECO:0000259" key="9">
    <source>
        <dbReference type="Pfam" id="PF00127"/>
    </source>
</evidence>